<evidence type="ECO:0000256" key="9">
    <source>
        <dbReference type="ARBA" id="ARBA00023136"/>
    </source>
</evidence>
<comment type="subcellular location">
    <subcellularLocation>
        <location evidence="1">Membrane</location>
        <topology evidence="1">Multi-pass membrane protein</topology>
    </subcellularLocation>
</comment>
<dbReference type="GO" id="GO:0005524">
    <property type="term" value="F:ATP binding"/>
    <property type="evidence" value="ECO:0007669"/>
    <property type="project" value="UniProtKB-KW"/>
</dbReference>
<dbReference type="FunFam" id="2.70.150.10:FF:000042">
    <property type="entry name" value="Plasma membrane ATPase"/>
    <property type="match status" value="1"/>
</dbReference>
<dbReference type="InterPro" id="IPR008250">
    <property type="entry name" value="ATPase_P-typ_transduc_dom_A_sf"/>
</dbReference>
<dbReference type="PRINTS" id="PR00120">
    <property type="entry name" value="HATPASE"/>
</dbReference>
<evidence type="ECO:0000256" key="1">
    <source>
        <dbReference type="ARBA" id="ARBA00004141"/>
    </source>
</evidence>
<name>A0A5J6N797_9PROT</name>
<dbReference type="InterPro" id="IPR059000">
    <property type="entry name" value="ATPase_P-type_domA"/>
</dbReference>
<dbReference type="GO" id="GO:0016020">
    <property type="term" value="C:membrane"/>
    <property type="evidence" value="ECO:0007669"/>
    <property type="project" value="UniProtKB-SubCell"/>
</dbReference>
<feature type="transmembrane region" description="Helical" evidence="10">
    <location>
        <begin position="650"/>
        <end position="674"/>
    </location>
</feature>
<dbReference type="SFLD" id="SFLDG00002">
    <property type="entry name" value="C1.7:_P-type_atpase_like"/>
    <property type="match status" value="1"/>
</dbReference>
<feature type="transmembrane region" description="Helical" evidence="10">
    <location>
        <begin position="242"/>
        <end position="268"/>
    </location>
</feature>
<dbReference type="InterPro" id="IPR044492">
    <property type="entry name" value="P_typ_ATPase_HD_dom"/>
</dbReference>
<dbReference type="InterPro" id="IPR018303">
    <property type="entry name" value="ATPase_P-typ_P_site"/>
</dbReference>
<evidence type="ECO:0000256" key="2">
    <source>
        <dbReference type="ARBA" id="ARBA00008804"/>
    </source>
</evidence>
<feature type="transmembrane region" description="Helical" evidence="10">
    <location>
        <begin position="611"/>
        <end position="630"/>
    </location>
</feature>
<feature type="transmembrane region" description="Helical" evidence="10">
    <location>
        <begin position="213"/>
        <end position="236"/>
    </location>
</feature>
<dbReference type="Pfam" id="PF00702">
    <property type="entry name" value="Hydrolase"/>
    <property type="match status" value="1"/>
</dbReference>
<evidence type="ECO:0000256" key="8">
    <source>
        <dbReference type="ARBA" id="ARBA00022989"/>
    </source>
</evidence>
<dbReference type="Gene3D" id="1.20.1110.10">
    <property type="entry name" value="Calcium-transporting ATPase, transmembrane domain"/>
    <property type="match status" value="1"/>
</dbReference>
<comment type="similarity">
    <text evidence="2">Belongs to the cation transport ATPase (P-type) (TC 3.A.3) family. Type IIIA subfamily.</text>
</comment>
<feature type="transmembrane region" description="Helical" evidence="10">
    <location>
        <begin position="744"/>
        <end position="767"/>
    </location>
</feature>
<keyword evidence="3" id="KW-0597">Phosphoprotein</keyword>
<evidence type="ECO:0000256" key="10">
    <source>
        <dbReference type="SAM" id="Phobius"/>
    </source>
</evidence>
<dbReference type="SUPFAM" id="SSF81653">
    <property type="entry name" value="Calcium ATPase, transduction domain A"/>
    <property type="match status" value="1"/>
</dbReference>
<dbReference type="InterPro" id="IPR023214">
    <property type="entry name" value="HAD_sf"/>
</dbReference>
<keyword evidence="5" id="KW-0547">Nucleotide-binding</keyword>
<evidence type="ECO:0000256" key="7">
    <source>
        <dbReference type="ARBA" id="ARBA00022967"/>
    </source>
</evidence>
<dbReference type="AlphaFoldDB" id="A0A5J6N797"/>
<keyword evidence="4 10" id="KW-0812">Transmembrane</keyword>
<dbReference type="InterPro" id="IPR023298">
    <property type="entry name" value="ATPase_P-typ_TM_dom_sf"/>
</dbReference>
<dbReference type="InterPro" id="IPR004014">
    <property type="entry name" value="ATPase_P-typ_cation-transptr_N"/>
</dbReference>
<keyword evidence="6" id="KW-0067">ATP-binding</keyword>
<feature type="transmembrane region" description="Helical" evidence="10">
    <location>
        <begin position="714"/>
        <end position="738"/>
    </location>
</feature>
<dbReference type="SUPFAM" id="SSF81665">
    <property type="entry name" value="Calcium ATPase, transmembrane domain M"/>
    <property type="match status" value="1"/>
</dbReference>
<dbReference type="EMBL" id="CP042582">
    <property type="protein sequence ID" value="QEX24673.1"/>
    <property type="molecule type" value="Genomic_DNA"/>
</dbReference>
<organism evidence="12 13">
    <name type="scientific">Hypericibacter adhaerens</name>
    <dbReference type="NCBI Taxonomy" id="2602016"/>
    <lineage>
        <taxon>Bacteria</taxon>
        <taxon>Pseudomonadati</taxon>
        <taxon>Pseudomonadota</taxon>
        <taxon>Alphaproteobacteria</taxon>
        <taxon>Rhodospirillales</taxon>
        <taxon>Dongiaceae</taxon>
        <taxon>Hypericibacter</taxon>
    </lineage>
</organism>
<evidence type="ECO:0000256" key="4">
    <source>
        <dbReference type="ARBA" id="ARBA00022692"/>
    </source>
</evidence>
<evidence type="ECO:0000256" key="6">
    <source>
        <dbReference type="ARBA" id="ARBA00022840"/>
    </source>
</evidence>
<dbReference type="PROSITE" id="PS00154">
    <property type="entry name" value="ATPASE_E1_E2"/>
    <property type="match status" value="1"/>
</dbReference>
<keyword evidence="9 10" id="KW-0472">Membrane</keyword>
<proteinExistence type="inferred from homology"/>
<feature type="domain" description="Cation-transporting P-type ATPase N-terminal" evidence="11">
    <location>
        <begin position="3"/>
        <end position="63"/>
    </location>
</feature>
<dbReference type="SUPFAM" id="SSF81660">
    <property type="entry name" value="Metal cation-transporting ATPase, ATP-binding domain N"/>
    <property type="match status" value="1"/>
</dbReference>
<keyword evidence="7" id="KW-1278">Translocase</keyword>
<sequence length="776" mass="80319">MPANAGLPAGLSAAEANRRLAESGPNEMVETAEHPLRRALRHFWAPVPWMLEVTILLQLVAGEGVEAAMVAALLLINVVLAMVQEGRASATLALLRQRLAPRARVRRDGSWSDMPAAALVQGDIVQISLGGIVPADLKLLSGSVLLDQSMLTGESVAVERGPDEQAYAGALVNRGEAVAEVTATGARTYFGRTAELVRAADVQSSEQKAVLGVVKALTAVNMAIVVGMVAYAYAIGMTLVQIIPLVLAALLSAVPVAMPAVFTLAAALGARRLADEGVLLARLSALQEAAMIDVLCVDKTGTLTMNSLSVSGVVPLVDGLTEAALLSRAAAASSADGQDRVDAAIRAAAAQRGGAALPVIRFTPFDPATKMAEALIADPSGAPLRIAKGSPIAIAALAPLDPSAQAALKRMTGEGSRVLAIAAGAPDSMAVIGLIGLSDPPRPDSAPLLAELRGLGIGAVMVTGDTAETAGTVARTIGLQGPVCPPGKIPESVGPRDYAVYAGVFPEDKFRLVRAFQRQGHAVGMCGDGANDAPALRQAQMGIAVASATDVAKSAAGLVLTAPGLRGILACIEEGRAAFQRVLTFTLGMLVSKAVTLIVMGGGLVMTGHAVMTPLLQAIWMLTGDIPMMARAADRAKPTPYPNAWKIRELVLAALPLGSVKLLYVMAVLALGWFRLKLDAETMRTLTFLTLVLAGQMTGLVLRARGHVWHSRPALVLLAAIAAAAALASALAWAGWFMAALPGWLVLSLYGGSLGYGLVLDLVKVAMLRWLPIDRR</sequence>
<dbReference type="PANTHER" id="PTHR42861">
    <property type="entry name" value="CALCIUM-TRANSPORTING ATPASE"/>
    <property type="match status" value="1"/>
</dbReference>
<reference evidence="12 13" key="1">
    <citation type="submission" date="2019-08" db="EMBL/GenBank/DDBJ databases">
        <title>Hyperibacter terrae gen. nov., sp. nov. and Hyperibacter viscosus sp. nov., two new members in the family Rhodospirillaceae isolated from the rhizosphere of Hypericum perforatum.</title>
        <authorList>
            <person name="Noviana Z."/>
        </authorList>
    </citation>
    <scope>NUCLEOTIDE SEQUENCE [LARGE SCALE GENOMIC DNA]</scope>
    <source>
        <strain evidence="12 13">R5959</strain>
    </source>
</reference>
<dbReference type="NCBIfam" id="TIGR01494">
    <property type="entry name" value="ATPase_P-type"/>
    <property type="match status" value="2"/>
</dbReference>
<dbReference type="KEGG" id="hadh:FRZ61_46140"/>
<dbReference type="Proteomes" id="UP000325797">
    <property type="component" value="Chromosome"/>
</dbReference>
<dbReference type="Gene3D" id="3.40.1110.10">
    <property type="entry name" value="Calcium-transporting ATPase, cytoplasmic domain N"/>
    <property type="match status" value="1"/>
</dbReference>
<evidence type="ECO:0000313" key="12">
    <source>
        <dbReference type="EMBL" id="QEX24673.1"/>
    </source>
</evidence>
<dbReference type="Pfam" id="PF00690">
    <property type="entry name" value="Cation_ATPase_N"/>
    <property type="match status" value="1"/>
</dbReference>
<dbReference type="Gene3D" id="2.70.150.10">
    <property type="entry name" value="Calcium-transporting ATPase, cytoplasmic transduction domain A"/>
    <property type="match status" value="1"/>
</dbReference>
<dbReference type="SFLD" id="SFLDS00003">
    <property type="entry name" value="Haloacid_Dehalogenase"/>
    <property type="match status" value="1"/>
</dbReference>
<protein>
    <submittedName>
        <fullName evidence="12">Plasma-membrane proton-efflux P-type ATPase</fullName>
    </submittedName>
</protein>
<dbReference type="RefSeq" id="WP_225308964.1">
    <property type="nucleotide sequence ID" value="NZ_CP042582.1"/>
</dbReference>
<dbReference type="GO" id="GO:0016887">
    <property type="term" value="F:ATP hydrolysis activity"/>
    <property type="evidence" value="ECO:0007669"/>
    <property type="project" value="InterPro"/>
</dbReference>
<dbReference type="InterPro" id="IPR036412">
    <property type="entry name" value="HAD-like_sf"/>
</dbReference>
<feature type="transmembrane region" description="Helical" evidence="10">
    <location>
        <begin position="67"/>
        <end position="83"/>
    </location>
</feature>
<keyword evidence="8 10" id="KW-1133">Transmembrane helix</keyword>
<dbReference type="SFLD" id="SFLDF00027">
    <property type="entry name" value="p-type_atpase"/>
    <property type="match status" value="1"/>
</dbReference>
<feature type="transmembrane region" description="Helical" evidence="10">
    <location>
        <begin position="582"/>
        <end position="605"/>
    </location>
</feature>
<gene>
    <name evidence="12" type="ORF">FRZ61_46140</name>
</gene>
<keyword evidence="13" id="KW-1185">Reference proteome</keyword>
<evidence type="ECO:0000256" key="5">
    <source>
        <dbReference type="ARBA" id="ARBA00022741"/>
    </source>
</evidence>
<dbReference type="InterPro" id="IPR023299">
    <property type="entry name" value="ATPase_P-typ_cyto_dom_N"/>
</dbReference>
<dbReference type="PRINTS" id="PR00119">
    <property type="entry name" value="CATATPASE"/>
</dbReference>
<dbReference type="SMART" id="SM00831">
    <property type="entry name" value="Cation_ATPase_N"/>
    <property type="match status" value="1"/>
</dbReference>
<evidence type="ECO:0000256" key="3">
    <source>
        <dbReference type="ARBA" id="ARBA00022553"/>
    </source>
</evidence>
<dbReference type="Pfam" id="PF00122">
    <property type="entry name" value="E1-E2_ATPase"/>
    <property type="match status" value="1"/>
</dbReference>
<evidence type="ECO:0000313" key="13">
    <source>
        <dbReference type="Proteomes" id="UP000325797"/>
    </source>
</evidence>
<dbReference type="InterPro" id="IPR001757">
    <property type="entry name" value="P_typ_ATPase"/>
</dbReference>
<evidence type="ECO:0000259" key="11">
    <source>
        <dbReference type="SMART" id="SM00831"/>
    </source>
</evidence>
<dbReference type="Gene3D" id="3.40.50.1000">
    <property type="entry name" value="HAD superfamily/HAD-like"/>
    <property type="match status" value="1"/>
</dbReference>
<accession>A0A5J6N797</accession>
<dbReference type="SUPFAM" id="SSF56784">
    <property type="entry name" value="HAD-like"/>
    <property type="match status" value="1"/>
</dbReference>
<feature type="transmembrane region" description="Helical" evidence="10">
    <location>
        <begin position="686"/>
        <end position="702"/>
    </location>
</feature>
<dbReference type="GO" id="GO:0015662">
    <property type="term" value="F:P-type ion transporter activity"/>
    <property type="evidence" value="ECO:0007669"/>
    <property type="project" value="UniProtKB-ARBA"/>
</dbReference>